<feature type="transmembrane region" description="Helical" evidence="6">
    <location>
        <begin position="130"/>
        <end position="146"/>
    </location>
</feature>
<evidence type="ECO:0000256" key="2">
    <source>
        <dbReference type="ARBA" id="ARBA00022475"/>
    </source>
</evidence>
<feature type="transmembrane region" description="Helical" evidence="6">
    <location>
        <begin position="20"/>
        <end position="40"/>
    </location>
</feature>
<dbReference type="OrthoDB" id="9804865at2"/>
<evidence type="ECO:0000313" key="8">
    <source>
        <dbReference type="EMBL" id="PXX46277.1"/>
    </source>
</evidence>
<feature type="domain" description="EamA" evidence="7">
    <location>
        <begin position="159"/>
        <end position="288"/>
    </location>
</feature>
<dbReference type="Pfam" id="PF00892">
    <property type="entry name" value="EamA"/>
    <property type="match status" value="2"/>
</dbReference>
<feature type="transmembrane region" description="Helical" evidence="6">
    <location>
        <begin position="77"/>
        <end position="100"/>
    </location>
</feature>
<accession>A0A318JD16</accession>
<sequence>MTTLTASASLPPRHSHLPDMVLIVVTMIWGFTFLVVQHALQWAGPFGFVGLRFAVAGLIAMLLCWRELAGIRRTELLTGLLVGSVLFGSYSLQTLGLQLIPSSKSAFLTGLYVPLVPLFQLLLFRHRPRLAAWLGILVAFAGLVLLSDPRGLHFSFGAGEWLTVAGAAMIALEISLVGRFAGQCHPRRVAVVQLLTVALLSGCGWLISGEAAPQPQPGLLLSLLGMGLATAVIQIAMNWAQKTVPATRATIIYAMEPVWAGLVGALAGEQLGIMAISGAALIVASVLISQLGGRRPH</sequence>
<evidence type="ECO:0000256" key="5">
    <source>
        <dbReference type="ARBA" id="ARBA00023136"/>
    </source>
</evidence>
<name>A0A318JD16_9NEIS</name>
<feature type="transmembrane region" description="Helical" evidence="6">
    <location>
        <begin position="273"/>
        <end position="293"/>
    </location>
</feature>
<keyword evidence="9" id="KW-1185">Reference proteome</keyword>
<protein>
    <submittedName>
        <fullName evidence="8">Drug/metabolite transporter (DMT)-like permease</fullName>
    </submittedName>
</protein>
<feature type="transmembrane region" description="Helical" evidence="6">
    <location>
        <begin position="249"/>
        <end position="267"/>
    </location>
</feature>
<gene>
    <name evidence="8" type="ORF">DFR38_109119</name>
</gene>
<dbReference type="InterPro" id="IPR037185">
    <property type="entry name" value="EmrE-like"/>
</dbReference>
<feature type="domain" description="EamA" evidence="7">
    <location>
        <begin position="20"/>
        <end position="147"/>
    </location>
</feature>
<keyword evidence="4 6" id="KW-1133">Transmembrane helix</keyword>
<feature type="transmembrane region" description="Helical" evidence="6">
    <location>
        <begin position="106"/>
        <end position="123"/>
    </location>
</feature>
<feature type="transmembrane region" description="Helical" evidence="6">
    <location>
        <begin position="189"/>
        <end position="207"/>
    </location>
</feature>
<feature type="transmembrane region" description="Helical" evidence="6">
    <location>
        <begin position="158"/>
        <end position="177"/>
    </location>
</feature>
<dbReference type="AlphaFoldDB" id="A0A318JD16"/>
<dbReference type="EMBL" id="QJKC01000009">
    <property type="protein sequence ID" value="PXX46277.1"/>
    <property type="molecule type" value="Genomic_DNA"/>
</dbReference>
<keyword evidence="5 6" id="KW-0472">Membrane</keyword>
<dbReference type="SUPFAM" id="SSF103481">
    <property type="entry name" value="Multidrug resistance efflux transporter EmrE"/>
    <property type="match status" value="2"/>
</dbReference>
<feature type="transmembrane region" description="Helical" evidence="6">
    <location>
        <begin position="219"/>
        <end position="237"/>
    </location>
</feature>
<organism evidence="8 9">
    <name type="scientific">Aquitalea magnusonii</name>
    <dbReference type="NCBI Taxonomy" id="332411"/>
    <lineage>
        <taxon>Bacteria</taxon>
        <taxon>Pseudomonadati</taxon>
        <taxon>Pseudomonadota</taxon>
        <taxon>Betaproteobacteria</taxon>
        <taxon>Neisseriales</taxon>
        <taxon>Chromobacteriaceae</taxon>
        <taxon>Aquitalea</taxon>
    </lineage>
</organism>
<evidence type="ECO:0000259" key="7">
    <source>
        <dbReference type="Pfam" id="PF00892"/>
    </source>
</evidence>
<evidence type="ECO:0000256" key="6">
    <source>
        <dbReference type="SAM" id="Phobius"/>
    </source>
</evidence>
<dbReference type="InterPro" id="IPR000620">
    <property type="entry name" value="EamA_dom"/>
</dbReference>
<evidence type="ECO:0000256" key="4">
    <source>
        <dbReference type="ARBA" id="ARBA00022989"/>
    </source>
</evidence>
<keyword evidence="3 6" id="KW-0812">Transmembrane</keyword>
<dbReference type="PANTHER" id="PTHR42920:SF5">
    <property type="entry name" value="EAMA DOMAIN-CONTAINING PROTEIN"/>
    <property type="match status" value="1"/>
</dbReference>
<proteinExistence type="predicted"/>
<dbReference type="GO" id="GO:0005886">
    <property type="term" value="C:plasma membrane"/>
    <property type="evidence" value="ECO:0007669"/>
    <property type="project" value="UniProtKB-SubCell"/>
</dbReference>
<evidence type="ECO:0000256" key="1">
    <source>
        <dbReference type="ARBA" id="ARBA00004651"/>
    </source>
</evidence>
<dbReference type="InterPro" id="IPR051258">
    <property type="entry name" value="Diverse_Substrate_Transporter"/>
</dbReference>
<dbReference type="Proteomes" id="UP000248395">
    <property type="component" value="Unassembled WGS sequence"/>
</dbReference>
<comment type="caution">
    <text evidence="8">The sequence shown here is derived from an EMBL/GenBank/DDBJ whole genome shotgun (WGS) entry which is preliminary data.</text>
</comment>
<keyword evidence="2" id="KW-1003">Cell membrane</keyword>
<evidence type="ECO:0000313" key="9">
    <source>
        <dbReference type="Proteomes" id="UP000248395"/>
    </source>
</evidence>
<comment type="subcellular location">
    <subcellularLocation>
        <location evidence="1">Cell membrane</location>
        <topology evidence="1">Multi-pass membrane protein</topology>
    </subcellularLocation>
</comment>
<feature type="transmembrane region" description="Helical" evidence="6">
    <location>
        <begin position="46"/>
        <end position="65"/>
    </location>
</feature>
<reference evidence="8 9" key="1">
    <citation type="submission" date="2018-05" db="EMBL/GenBank/DDBJ databases">
        <title>Genomic Encyclopedia of Type Strains, Phase IV (KMG-IV): sequencing the most valuable type-strain genomes for metagenomic binning, comparative biology and taxonomic classification.</title>
        <authorList>
            <person name="Goeker M."/>
        </authorList>
    </citation>
    <scope>NUCLEOTIDE SEQUENCE [LARGE SCALE GENOMIC DNA]</scope>
    <source>
        <strain evidence="8 9">DSM 25134</strain>
    </source>
</reference>
<evidence type="ECO:0000256" key="3">
    <source>
        <dbReference type="ARBA" id="ARBA00022692"/>
    </source>
</evidence>
<dbReference type="RefSeq" id="WP_059287584.1">
    <property type="nucleotide sequence ID" value="NZ_LNQU01000277.1"/>
</dbReference>
<dbReference type="PANTHER" id="PTHR42920">
    <property type="entry name" value="OS03G0707200 PROTEIN-RELATED"/>
    <property type="match status" value="1"/>
</dbReference>